<dbReference type="Pfam" id="PF00440">
    <property type="entry name" value="TetR_N"/>
    <property type="match status" value="1"/>
</dbReference>
<dbReference type="Proteomes" id="UP001597151">
    <property type="component" value="Unassembled WGS sequence"/>
</dbReference>
<comment type="caution">
    <text evidence="7">The sequence shown here is derived from an EMBL/GenBank/DDBJ whole genome shotgun (WGS) entry which is preliminary data.</text>
</comment>
<feature type="domain" description="HTH tetR-type" evidence="6">
    <location>
        <begin position="22"/>
        <end position="82"/>
    </location>
</feature>
<dbReference type="InterPro" id="IPR001647">
    <property type="entry name" value="HTH_TetR"/>
</dbReference>
<dbReference type="RefSeq" id="WP_380789296.1">
    <property type="nucleotide sequence ID" value="NZ_JBHTKR010000002.1"/>
</dbReference>
<organism evidence="7 8">
    <name type="scientific">Seohaeicola saemankumensis</name>
    <dbReference type="NCBI Taxonomy" id="481181"/>
    <lineage>
        <taxon>Bacteria</taxon>
        <taxon>Pseudomonadati</taxon>
        <taxon>Pseudomonadota</taxon>
        <taxon>Alphaproteobacteria</taxon>
        <taxon>Rhodobacterales</taxon>
        <taxon>Roseobacteraceae</taxon>
        <taxon>Seohaeicola</taxon>
    </lineage>
</organism>
<evidence type="ECO:0000256" key="5">
    <source>
        <dbReference type="SAM" id="MobiDB-lite"/>
    </source>
</evidence>
<reference evidence="8" key="1">
    <citation type="journal article" date="2019" name="Int. J. Syst. Evol. Microbiol.">
        <title>The Global Catalogue of Microorganisms (GCM) 10K type strain sequencing project: providing services to taxonomists for standard genome sequencing and annotation.</title>
        <authorList>
            <consortium name="The Broad Institute Genomics Platform"/>
            <consortium name="The Broad Institute Genome Sequencing Center for Infectious Disease"/>
            <person name="Wu L."/>
            <person name="Ma J."/>
        </authorList>
    </citation>
    <scope>NUCLEOTIDE SEQUENCE [LARGE SCALE GENOMIC DNA]</scope>
    <source>
        <strain evidence="8">CCUG 55328</strain>
    </source>
</reference>
<dbReference type="PRINTS" id="PR00455">
    <property type="entry name" value="HTHTETR"/>
</dbReference>
<evidence type="ECO:0000313" key="8">
    <source>
        <dbReference type="Proteomes" id="UP001597151"/>
    </source>
</evidence>
<dbReference type="PANTHER" id="PTHR30055">
    <property type="entry name" value="HTH-TYPE TRANSCRIPTIONAL REGULATOR RUTR"/>
    <property type="match status" value="1"/>
</dbReference>
<proteinExistence type="predicted"/>
<evidence type="ECO:0000256" key="2">
    <source>
        <dbReference type="ARBA" id="ARBA00023125"/>
    </source>
</evidence>
<evidence type="ECO:0000256" key="3">
    <source>
        <dbReference type="ARBA" id="ARBA00023163"/>
    </source>
</evidence>
<feature type="region of interest" description="Disordered" evidence="5">
    <location>
        <begin position="1"/>
        <end position="24"/>
    </location>
</feature>
<keyword evidence="1" id="KW-0805">Transcription regulation</keyword>
<dbReference type="InterPro" id="IPR050109">
    <property type="entry name" value="HTH-type_TetR-like_transc_reg"/>
</dbReference>
<dbReference type="Gene3D" id="1.10.10.60">
    <property type="entry name" value="Homeodomain-like"/>
    <property type="match status" value="1"/>
</dbReference>
<dbReference type="SUPFAM" id="SSF46689">
    <property type="entry name" value="Homeodomain-like"/>
    <property type="match status" value="1"/>
</dbReference>
<evidence type="ECO:0000256" key="1">
    <source>
        <dbReference type="ARBA" id="ARBA00023015"/>
    </source>
</evidence>
<dbReference type="EMBL" id="JBHTKR010000002">
    <property type="protein sequence ID" value="MFD1193948.1"/>
    <property type="molecule type" value="Genomic_DNA"/>
</dbReference>
<dbReference type="PANTHER" id="PTHR30055:SF234">
    <property type="entry name" value="HTH-TYPE TRANSCRIPTIONAL REGULATOR BETI"/>
    <property type="match status" value="1"/>
</dbReference>
<dbReference type="InterPro" id="IPR041490">
    <property type="entry name" value="KstR2_TetR_C"/>
</dbReference>
<gene>
    <name evidence="7" type="ORF">ACFQ3C_04640</name>
</gene>
<protein>
    <submittedName>
        <fullName evidence="7">TetR/AcrR family transcriptional regulator</fullName>
    </submittedName>
</protein>
<name>A0ABW3TAI1_9RHOB</name>
<dbReference type="InterPro" id="IPR009057">
    <property type="entry name" value="Homeodomain-like_sf"/>
</dbReference>
<sequence>MSALRPSVQSPATPSKKAANQAARPDQIMDIAARQFRARGYAAVSLRDIAHEAGMRTPSLYYHFPSKDDLVIAVMNRGIVVVRDAVTAALAALPADAGPSARLDAAIRAHLRALHALSDYTSANVRIFGQLPEALRRANLPERRAYQAIWTDLLATTCGGDPDVLAMRVPLVIGALNATLEWFDPARGDLDALADQLGAVLLAGLTAQGGR</sequence>
<keyword evidence="3" id="KW-0804">Transcription</keyword>
<accession>A0ABW3TAI1</accession>
<dbReference type="Gene3D" id="1.10.357.10">
    <property type="entry name" value="Tetracycline Repressor, domain 2"/>
    <property type="match status" value="1"/>
</dbReference>
<evidence type="ECO:0000259" key="6">
    <source>
        <dbReference type="PROSITE" id="PS50977"/>
    </source>
</evidence>
<dbReference type="Pfam" id="PF17932">
    <property type="entry name" value="TetR_C_24"/>
    <property type="match status" value="1"/>
</dbReference>
<keyword evidence="2 4" id="KW-0238">DNA-binding</keyword>
<evidence type="ECO:0000256" key="4">
    <source>
        <dbReference type="PROSITE-ProRule" id="PRU00335"/>
    </source>
</evidence>
<feature type="DNA-binding region" description="H-T-H motif" evidence="4">
    <location>
        <begin position="45"/>
        <end position="64"/>
    </location>
</feature>
<evidence type="ECO:0000313" key="7">
    <source>
        <dbReference type="EMBL" id="MFD1193948.1"/>
    </source>
</evidence>
<keyword evidence="8" id="KW-1185">Reference proteome</keyword>
<dbReference type="PROSITE" id="PS50977">
    <property type="entry name" value="HTH_TETR_2"/>
    <property type="match status" value="1"/>
</dbReference>